<evidence type="ECO:0000256" key="1">
    <source>
        <dbReference type="SAM" id="MobiDB-lite"/>
    </source>
</evidence>
<feature type="region of interest" description="Disordered" evidence="1">
    <location>
        <begin position="30"/>
        <end position="65"/>
    </location>
</feature>
<feature type="chain" id="PRO_5045900168" evidence="2">
    <location>
        <begin position="18"/>
        <end position="135"/>
    </location>
</feature>
<evidence type="ECO:0000313" key="3">
    <source>
        <dbReference type="Proteomes" id="UP001652740"/>
    </source>
</evidence>
<evidence type="ECO:0000313" key="4">
    <source>
        <dbReference type="RefSeq" id="XP_052753194.1"/>
    </source>
</evidence>
<keyword evidence="2" id="KW-0732">Signal</keyword>
<gene>
    <name evidence="4" type="primary">LOC128201167</name>
</gene>
<dbReference type="Proteomes" id="UP001652740">
    <property type="component" value="Unplaced"/>
</dbReference>
<reference evidence="4" key="1">
    <citation type="submission" date="2025-08" db="UniProtKB">
        <authorList>
            <consortium name="RefSeq"/>
        </authorList>
    </citation>
    <scope>IDENTIFICATION</scope>
    <source>
        <tissue evidence="4">Whole larvae</tissue>
    </source>
</reference>
<dbReference type="GeneID" id="128201167"/>
<accession>A0ABM3MPH9</accession>
<dbReference type="RefSeq" id="XP_052753194.1">
    <property type="nucleotide sequence ID" value="XM_052897234.1"/>
</dbReference>
<sequence length="135" mass="15543">MILMSVFPLTFLQLVYNIGFSYMNKEIMNSQKEDNKSESEDYEEDSKGFPVRRKRNNSKTDTSDLSKANLTVSKVSSSLKIGKNDNKNFLDTVFADKLLIISKTNRTNKQLNVEVEDTSGIIFTKKIIHKFNYLD</sequence>
<keyword evidence="3" id="KW-1185">Reference proteome</keyword>
<name>A0ABM3MPH9_GALME</name>
<organism evidence="3 4">
    <name type="scientific">Galleria mellonella</name>
    <name type="common">Greater wax moth</name>
    <dbReference type="NCBI Taxonomy" id="7137"/>
    <lineage>
        <taxon>Eukaryota</taxon>
        <taxon>Metazoa</taxon>
        <taxon>Ecdysozoa</taxon>
        <taxon>Arthropoda</taxon>
        <taxon>Hexapoda</taxon>
        <taxon>Insecta</taxon>
        <taxon>Pterygota</taxon>
        <taxon>Neoptera</taxon>
        <taxon>Endopterygota</taxon>
        <taxon>Lepidoptera</taxon>
        <taxon>Glossata</taxon>
        <taxon>Ditrysia</taxon>
        <taxon>Pyraloidea</taxon>
        <taxon>Pyralidae</taxon>
        <taxon>Galleriinae</taxon>
        <taxon>Galleria</taxon>
    </lineage>
</organism>
<feature type="signal peptide" evidence="2">
    <location>
        <begin position="1"/>
        <end position="17"/>
    </location>
</feature>
<evidence type="ECO:0000256" key="2">
    <source>
        <dbReference type="SAM" id="SignalP"/>
    </source>
</evidence>
<protein>
    <submittedName>
        <fullName evidence="4">Uncharacterized protein LOC128201167</fullName>
    </submittedName>
</protein>
<proteinExistence type="predicted"/>